<feature type="region of interest" description="Disordered" evidence="1">
    <location>
        <begin position="88"/>
        <end position="114"/>
    </location>
</feature>
<accession>X1PWD9</accession>
<gene>
    <name evidence="2" type="ORF">S12H4_10002</name>
</gene>
<feature type="compositionally biased region" description="Basic and acidic residues" evidence="1">
    <location>
        <begin position="89"/>
        <end position="98"/>
    </location>
</feature>
<feature type="non-terminal residue" evidence="2">
    <location>
        <position position="1"/>
    </location>
</feature>
<proteinExistence type="predicted"/>
<name>X1PWD9_9ZZZZ</name>
<protein>
    <submittedName>
        <fullName evidence="2">Uncharacterized protein</fullName>
    </submittedName>
</protein>
<evidence type="ECO:0000313" key="2">
    <source>
        <dbReference type="EMBL" id="GAI60587.1"/>
    </source>
</evidence>
<dbReference type="AlphaFoldDB" id="X1PWD9"/>
<organism evidence="2">
    <name type="scientific">marine sediment metagenome</name>
    <dbReference type="NCBI Taxonomy" id="412755"/>
    <lineage>
        <taxon>unclassified sequences</taxon>
        <taxon>metagenomes</taxon>
        <taxon>ecological metagenomes</taxon>
    </lineage>
</organism>
<comment type="caution">
    <text evidence="2">The sequence shown here is derived from an EMBL/GenBank/DDBJ whole genome shotgun (WGS) entry which is preliminary data.</text>
</comment>
<sequence>DLTCPECQKPIQVPFEVKEPPTLDDITNTLNEALKGHLTADQVQNVIREQLGGLKPPTADHRHKTGDEFFDCPECFSWVEKTAQRYQVTKKEPEKEPEPTEQPVGSIFGAKTGD</sequence>
<reference evidence="2" key="1">
    <citation type="journal article" date="2014" name="Front. Microbiol.">
        <title>High frequency of phylogenetically diverse reductive dehalogenase-homologous genes in deep subseafloor sedimentary metagenomes.</title>
        <authorList>
            <person name="Kawai M."/>
            <person name="Futagami T."/>
            <person name="Toyoda A."/>
            <person name="Takaki Y."/>
            <person name="Nishi S."/>
            <person name="Hori S."/>
            <person name="Arai W."/>
            <person name="Tsubouchi T."/>
            <person name="Morono Y."/>
            <person name="Uchiyama I."/>
            <person name="Ito T."/>
            <person name="Fujiyama A."/>
            <person name="Inagaki F."/>
            <person name="Takami H."/>
        </authorList>
    </citation>
    <scope>NUCLEOTIDE SEQUENCE</scope>
    <source>
        <strain evidence="2">Expedition CK06-06</strain>
    </source>
</reference>
<dbReference type="EMBL" id="BARW01004179">
    <property type="protein sequence ID" value="GAI60587.1"/>
    <property type="molecule type" value="Genomic_DNA"/>
</dbReference>
<evidence type="ECO:0000256" key="1">
    <source>
        <dbReference type="SAM" id="MobiDB-lite"/>
    </source>
</evidence>